<accession>A0A0A9FKD9</accession>
<protein>
    <submittedName>
        <fullName evidence="1">Uncharacterized protein</fullName>
    </submittedName>
</protein>
<proteinExistence type="predicted"/>
<sequence>MVSQWESSHYVCSAFLSILFKIVVKSESK</sequence>
<organism evidence="1">
    <name type="scientific">Arundo donax</name>
    <name type="common">Giant reed</name>
    <name type="synonym">Donax arundinaceus</name>
    <dbReference type="NCBI Taxonomy" id="35708"/>
    <lineage>
        <taxon>Eukaryota</taxon>
        <taxon>Viridiplantae</taxon>
        <taxon>Streptophyta</taxon>
        <taxon>Embryophyta</taxon>
        <taxon>Tracheophyta</taxon>
        <taxon>Spermatophyta</taxon>
        <taxon>Magnoliopsida</taxon>
        <taxon>Liliopsida</taxon>
        <taxon>Poales</taxon>
        <taxon>Poaceae</taxon>
        <taxon>PACMAD clade</taxon>
        <taxon>Arundinoideae</taxon>
        <taxon>Arundineae</taxon>
        <taxon>Arundo</taxon>
    </lineage>
</organism>
<reference evidence="1" key="2">
    <citation type="journal article" date="2015" name="Data Brief">
        <title>Shoot transcriptome of the giant reed, Arundo donax.</title>
        <authorList>
            <person name="Barrero R.A."/>
            <person name="Guerrero F.D."/>
            <person name="Moolhuijzen P."/>
            <person name="Goolsby J.A."/>
            <person name="Tidwell J."/>
            <person name="Bellgard S.E."/>
            <person name="Bellgard M.I."/>
        </authorList>
    </citation>
    <scope>NUCLEOTIDE SEQUENCE</scope>
    <source>
        <tissue evidence="1">Shoot tissue taken approximately 20 cm above the soil surface</tissue>
    </source>
</reference>
<evidence type="ECO:0000313" key="1">
    <source>
        <dbReference type="EMBL" id="JAE08733.1"/>
    </source>
</evidence>
<name>A0A0A9FKD9_ARUDO</name>
<reference evidence="1" key="1">
    <citation type="submission" date="2014-09" db="EMBL/GenBank/DDBJ databases">
        <authorList>
            <person name="Magalhaes I.L.F."/>
            <person name="Oliveira U."/>
            <person name="Santos F.R."/>
            <person name="Vidigal T.H.D.A."/>
            <person name="Brescovit A.D."/>
            <person name="Santos A.J."/>
        </authorList>
    </citation>
    <scope>NUCLEOTIDE SEQUENCE</scope>
    <source>
        <tissue evidence="1">Shoot tissue taken approximately 20 cm above the soil surface</tissue>
    </source>
</reference>
<dbReference type="AlphaFoldDB" id="A0A0A9FKD9"/>
<dbReference type="EMBL" id="GBRH01189163">
    <property type="protein sequence ID" value="JAE08733.1"/>
    <property type="molecule type" value="Transcribed_RNA"/>
</dbReference>